<dbReference type="Pfam" id="PF00474">
    <property type="entry name" value="SSF"/>
    <property type="match status" value="1"/>
</dbReference>
<feature type="transmembrane region" description="Helical" evidence="11">
    <location>
        <begin position="332"/>
        <end position="349"/>
    </location>
</feature>
<dbReference type="InterPro" id="IPR001734">
    <property type="entry name" value="Na/solute_symporter"/>
</dbReference>
<organism evidence="12">
    <name type="scientific">marine metagenome</name>
    <dbReference type="NCBI Taxonomy" id="408172"/>
    <lineage>
        <taxon>unclassified sequences</taxon>
        <taxon>metagenomes</taxon>
        <taxon>ecological metagenomes</taxon>
    </lineage>
</organism>
<gene>
    <name evidence="12" type="ORF">METZ01_LOCUS200169</name>
</gene>
<keyword evidence="10" id="KW-0739">Sodium transport</keyword>
<comment type="subcellular location">
    <subcellularLocation>
        <location evidence="1">Cell membrane</location>
        <topology evidence="1">Multi-pass membrane protein</topology>
    </subcellularLocation>
</comment>
<dbReference type="Pfam" id="PF24996">
    <property type="entry name" value="NANM"/>
    <property type="match status" value="1"/>
</dbReference>
<dbReference type="GO" id="GO:0006814">
    <property type="term" value="P:sodium ion transport"/>
    <property type="evidence" value="ECO:0007669"/>
    <property type="project" value="UniProtKB-KW"/>
</dbReference>
<evidence type="ECO:0000256" key="10">
    <source>
        <dbReference type="ARBA" id="ARBA00023201"/>
    </source>
</evidence>
<reference evidence="12" key="1">
    <citation type="submission" date="2018-05" db="EMBL/GenBank/DDBJ databases">
        <authorList>
            <person name="Lanie J.A."/>
            <person name="Ng W.-L."/>
            <person name="Kazmierczak K.M."/>
            <person name="Andrzejewski T.M."/>
            <person name="Davidsen T.M."/>
            <person name="Wayne K.J."/>
            <person name="Tettelin H."/>
            <person name="Glass J.I."/>
            <person name="Rusch D."/>
            <person name="Podicherti R."/>
            <person name="Tsui H.-C.T."/>
            <person name="Winkler M.E."/>
        </authorList>
    </citation>
    <scope>NUCLEOTIDE SEQUENCE</scope>
</reference>
<comment type="similarity">
    <text evidence="2">Belongs to the sodium:solute symporter (SSF) (TC 2.A.21) family.</text>
</comment>
<evidence type="ECO:0000256" key="2">
    <source>
        <dbReference type="ARBA" id="ARBA00006434"/>
    </source>
</evidence>
<evidence type="ECO:0000256" key="8">
    <source>
        <dbReference type="ARBA" id="ARBA00023065"/>
    </source>
</evidence>
<dbReference type="GO" id="GO:0005886">
    <property type="term" value="C:plasma membrane"/>
    <property type="evidence" value="ECO:0007669"/>
    <property type="project" value="UniProtKB-SubCell"/>
</dbReference>
<feature type="non-terminal residue" evidence="12">
    <location>
        <position position="1"/>
    </location>
</feature>
<evidence type="ECO:0000256" key="4">
    <source>
        <dbReference type="ARBA" id="ARBA00022475"/>
    </source>
</evidence>
<evidence type="ECO:0000256" key="11">
    <source>
        <dbReference type="SAM" id="Phobius"/>
    </source>
</evidence>
<feature type="transmembrane region" description="Helical" evidence="11">
    <location>
        <begin position="370"/>
        <end position="390"/>
    </location>
</feature>
<name>A0A382EA00_9ZZZZ</name>
<feature type="transmembrane region" description="Helical" evidence="11">
    <location>
        <begin position="471"/>
        <end position="494"/>
    </location>
</feature>
<dbReference type="EMBL" id="UINC01043372">
    <property type="protein sequence ID" value="SVB47315.1"/>
    <property type="molecule type" value="Genomic_DNA"/>
</dbReference>
<dbReference type="SUPFAM" id="SSF117281">
    <property type="entry name" value="Kelch motif"/>
    <property type="match status" value="1"/>
</dbReference>
<keyword evidence="6 11" id="KW-1133">Transmembrane helix</keyword>
<evidence type="ECO:0000256" key="9">
    <source>
        <dbReference type="ARBA" id="ARBA00023136"/>
    </source>
</evidence>
<dbReference type="InterPro" id="IPR015915">
    <property type="entry name" value="Kelch-typ_b-propeller"/>
</dbReference>
<sequence length="568" mass="61976">VLQKGPDDKPNSKWFISPRFELPKPSAYGVAIPTAKGLLCIGGCDAERCHTDVLRLQWSRSTRELSTQRLPGLPRPLAFMAGAKVGDVVYLAGGKESMDGNATSNFWALDLSEEEKPDGKLEWKELPAWPGPPRLLALAASQSDGENDCFFLFSGRNPTSGQPTELLTDAYKYNPKNSTWTGLADISPDNDRPRCVMAGTCAPIGVAHILVFGGADGQRFLEIEELNARIAELETKGEDSNETNSSELAKLKTEHIRFHEEHSGFSSDILAYHVVTDTWTKIGETEKPFPVTTQAVEWDGRIVIPTGESSPGVRTTKVHLGKPTSGEGFGSLDYFVVGLYLAVLVYIGIRLAKKEKTPEDFFKAGGRIPWWAAGLSIFGTQLSAITFMALPAKAYATDWTYLFGNLPILLIAPIIVFCFLPFYRKLNVTTAYEYLERRFDANVRLVASGFFILLQLARIGIVLLLPSLALSVVTGVDVTTCILVMGILCIIYVTLGGIEAVIWTDVLQVFVLLGGAVFVVTSIAGETAGGFQGMLDQAQAGEKLNYLDLRWNLSEPTLWTLLLGGLAA</sequence>
<proteinExistence type="inferred from homology"/>
<evidence type="ECO:0000256" key="5">
    <source>
        <dbReference type="ARBA" id="ARBA00022692"/>
    </source>
</evidence>
<protein>
    <recommendedName>
        <fullName evidence="13">Sodium:solute symporter</fullName>
    </recommendedName>
</protein>
<dbReference type="PANTHER" id="PTHR42985">
    <property type="entry name" value="SODIUM-COUPLED MONOCARBOXYLATE TRANSPORTER"/>
    <property type="match status" value="1"/>
</dbReference>
<accession>A0A382EA00</accession>
<dbReference type="InterPro" id="IPR056734">
    <property type="entry name" value="NANM"/>
</dbReference>
<evidence type="ECO:0000313" key="12">
    <source>
        <dbReference type="EMBL" id="SVB47315.1"/>
    </source>
</evidence>
<dbReference type="Gene3D" id="1.20.1730.10">
    <property type="entry name" value="Sodium/glucose cotransporter"/>
    <property type="match status" value="1"/>
</dbReference>
<dbReference type="Gene3D" id="2.120.10.80">
    <property type="entry name" value="Kelch-type beta propeller"/>
    <property type="match status" value="1"/>
</dbReference>
<evidence type="ECO:0000256" key="7">
    <source>
        <dbReference type="ARBA" id="ARBA00023053"/>
    </source>
</evidence>
<dbReference type="AlphaFoldDB" id="A0A382EA00"/>
<dbReference type="PROSITE" id="PS50283">
    <property type="entry name" value="NA_SOLUT_SYMP_3"/>
    <property type="match status" value="1"/>
</dbReference>
<keyword evidence="8" id="KW-0406">Ion transport</keyword>
<keyword evidence="3" id="KW-0813">Transport</keyword>
<evidence type="ECO:0008006" key="13">
    <source>
        <dbReference type="Google" id="ProtNLM"/>
    </source>
</evidence>
<feature type="transmembrane region" description="Helical" evidence="11">
    <location>
        <begin position="402"/>
        <end position="423"/>
    </location>
</feature>
<keyword evidence="7" id="KW-0915">Sodium</keyword>
<keyword evidence="4" id="KW-1003">Cell membrane</keyword>
<evidence type="ECO:0000256" key="3">
    <source>
        <dbReference type="ARBA" id="ARBA00022448"/>
    </source>
</evidence>
<feature type="non-terminal residue" evidence="12">
    <location>
        <position position="568"/>
    </location>
</feature>
<keyword evidence="5 11" id="KW-0812">Transmembrane</keyword>
<dbReference type="InterPro" id="IPR051163">
    <property type="entry name" value="Sodium:Solute_Symporter_SSF"/>
</dbReference>
<keyword evidence="9 11" id="KW-0472">Membrane</keyword>
<evidence type="ECO:0000256" key="6">
    <source>
        <dbReference type="ARBA" id="ARBA00022989"/>
    </source>
</evidence>
<dbReference type="PANTHER" id="PTHR42985:SF40">
    <property type="entry name" value="LD47995P-RELATED"/>
    <property type="match status" value="1"/>
</dbReference>
<dbReference type="GO" id="GO:0015293">
    <property type="term" value="F:symporter activity"/>
    <property type="evidence" value="ECO:0007669"/>
    <property type="project" value="TreeGrafter"/>
</dbReference>
<evidence type="ECO:0000256" key="1">
    <source>
        <dbReference type="ARBA" id="ARBA00004651"/>
    </source>
</evidence>
<feature type="transmembrane region" description="Helical" evidence="11">
    <location>
        <begin position="443"/>
        <end position="465"/>
    </location>
</feature>
<dbReference type="InterPro" id="IPR038377">
    <property type="entry name" value="Na/Glc_symporter_sf"/>
</dbReference>
<feature type="transmembrane region" description="Helical" evidence="11">
    <location>
        <begin position="506"/>
        <end position="525"/>
    </location>
</feature>